<feature type="region of interest" description="Disordered" evidence="1">
    <location>
        <begin position="1"/>
        <end position="24"/>
    </location>
</feature>
<gene>
    <name evidence="2" type="ORF">METZ01_LOCUS446307</name>
</gene>
<protein>
    <submittedName>
        <fullName evidence="2">Uncharacterized protein</fullName>
    </submittedName>
</protein>
<evidence type="ECO:0000313" key="2">
    <source>
        <dbReference type="EMBL" id="SVD93453.1"/>
    </source>
</evidence>
<dbReference type="AlphaFoldDB" id="A0A382ZD95"/>
<sequence length="47" mass="5118">MCLTQEHPSEHPKEHPAKDSKKKAISADNLADALENYVNADSKLKGG</sequence>
<dbReference type="EMBL" id="UINC01182956">
    <property type="protein sequence ID" value="SVD93453.1"/>
    <property type="molecule type" value="Genomic_DNA"/>
</dbReference>
<evidence type="ECO:0000256" key="1">
    <source>
        <dbReference type="SAM" id="MobiDB-lite"/>
    </source>
</evidence>
<organism evidence="2">
    <name type="scientific">marine metagenome</name>
    <dbReference type="NCBI Taxonomy" id="408172"/>
    <lineage>
        <taxon>unclassified sequences</taxon>
        <taxon>metagenomes</taxon>
        <taxon>ecological metagenomes</taxon>
    </lineage>
</organism>
<feature type="compositionally biased region" description="Basic and acidic residues" evidence="1">
    <location>
        <begin position="7"/>
        <end position="19"/>
    </location>
</feature>
<name>A0A382ZD95_9ZZZZ</name>
<accession>A0A382ZD95</accession>
<reference evidence="2" key="1">
    <citation type="submission" date="2018-05" db="EMBL/GenBank/DDBJ databases">
        <authorList>
            <person name="Lanie J.A."/>
            <person name="Ng W.-L."/>
            <person name="Kazmierczak K.M."/>
            <person name="Andrzejewski T.M."/>
            <person name="Davidsen T.M."/>
            <person name="Wayne K.J."/>
            <person name="Tettelin H."/>
            <person name="Glass J.I."/>
            <person name="Rusch D."/>
            <person name="Podicherti R."/>
            <person name="Tsui H.-C.T."/>
            <person name="Winkler M.E."/>
        </authorList>
    </citation>
    <scope>NUCLEOTIDE SEQUENCE</scope>
</reference>
<proteinExistence type="predicted"/>
<feature type="non-terminal residue" evidence="2">
    <location>
        <position position="47"/>
    </location>
</feature>